<evidence type="ECO:0000313" key="2">
    <source>
        <dbReference type="EMBL" id="KAK3362204.1"/>
    </source>
</evidence>
<proteinExistence type="predicted"/>
<gene>
    <name evidence="2" type="ORF">B0T25DRAFT_523743</name>
    <name evidence="1" type="ORF">B0T25DRAFT_557309</name>
</gene>
<reference evidence="1" key="2">
    <citation type="submission" date="2023-06" db="EMBL/GenBank/DDBJ databases">
        <authorList>
            <consortium name="Lawrence Berkeley National Laboratory"/>
            <person name="Haridas S."/>
            <person name="Hensen N."/>
            <person name="Bonometti L."/>
            <person name="Westerberg I."/>
            <person name="Brannstrom I.O."/>
            <person name="Guillou S."/>
            <person name="Cros-Aarteil S."/>
            <person name="Calhoun S."/>
            <person name="Kuo A."/>
            <person name="Mondo S."/>
            <person name="Pangilinan J."/>
            <person name="Riley R."/>
            <person name="Labutti K."/>
            <person name="Andreopoulos B."/>
            <person name="Lipzen A."/>
            <person name="Chen C."/>
            <person name="Yanf M."/>
            <person name="Daum C."/>
            <person name="Ng V."/>
            <person name="Clum A."/>
            <person name="Steindorff A."/>
            <person name="Ohm R."/>
            <person name="Martin F."/>
            <person name="Silar P."/>
            <person name="Natvig D."/>
            <person name="Lalanne C."/>
            <person name="Gautier V."/>
            <person name="Ament-Velasquez S.L."/>
            <person name="Kruys A."/>
            <person name="Hutchinson M.I."/>
            <person name="Powell A.J."/>
            <person name="Barry K."/>
            <person name="Miller A.N."/>
            <person name="Grigoriev I.V."/>
            <person name="Debuchy R."/>
            <person name="Gladieux P."/>
            <person name="Thoren M.H."/>
            <person name="Johannesson H."/>
        </authorList>
    </citation>
    <scope>NUCLEOTIDE SEQUENCE</scope>
    <source>
        <strain evidence="1">CBS 955.72</strain>
    </source>
</reference>
<accession>A0AAJ0H657</accession>
<evidence type="ECO:0008006" key="4">
    <source>
        <dbReference type="Google" id="ProtNLM"/>
    </source>
</evidence>
<dbReference type="PANTHER" id="PTHR36847:SF1">
    <property type="entry name" value="AMIDOLIGASE ENZYME"/>
    <property type="match status" value="1"/>
</dbReference>
<dbReference type="EMBL" id="JAUIQD010000008">
    <property type="protein sequence ID" value="KAK3341072.1"/>
    <property type="molecule type" value="Genomic_DNA"/>
</dbReference>
<protein>
    <recommendedName>
        <fullName evidence="4">Amidoligase enzyme</fullName>
    </recommendedName>
</protein>
<keyword evidence="3" id="KW-1185">Reference proteome</keyword>
<evidence type="ECO:0000313" key="1">
    <source>
        <dbReference type="EMBL" id="KAK3341072.1"/>
    </source>
</evidence>
<reference evidence="1" key="1">
    <citation type="journal article" date="2023" name="Mol. Phylogenet. Evol.">
        <title>Genome-scale phylogeny and comparative genomics of the fungal order Sordariales.</title>
        <authorList>
            <person name="Hensen N."/>
            <person name="Bonometti L."/>
            <person name="Westerberg I."/>
            <person name="Brannstrom I.O."/>
            <person name="Guillou S."/>
            <person name="Cros-Aarteil S."/>
            <person name="Calhoun S."/>
            <person name="Haridas S."/>
            <person name="Kuo A."/>
            <person name="Mondo S."/>
            <person name="Pangilinan J."/>
            <person name="Riley R."/>
            <person name="LaButti K."/>
            <person name="Andreopoulos B."/>
            <person name="Lipzen A."/>
            <person name="Chen C."/>
            <person name="Yan M."/>
            <person name="Daum C."/>
            <person name="Ng V."/>
            <person name="Clum A."/>
            <person name="Steindorff A."/>
            <person name="Ohm R.A."/>
            <person name="Martin F."/>
            <person name="Silar P."/>
            <person name="Natvig D.O."/>
            <person name="Lalanne C."/>
            <person name="Gautier V."/>
            <person name="Ament-Velasquez S.L."/>
            <person name="Kruys A."/>
            <person name="Hutchinson M.I."/>
            <person name="Powell A.J."/>
            <person name="Barry K."/>
            <person name="Miller A.N."/>
            <person name="Grigoriev I.V."/>
            <person name="Debuchy R."/>
            <person name="Gladieux P."/>
            <person name="Hiltunen Thoren M."/>
            <person name="Johannesson H."/>
        </authorList>
    </citation>
    <scope>NUCLEOTIDE SEQUENCE</scope>
    <source>
        <strain evidence="1">CBS 955.72</strain>
    </source>
</reference>
<name>A0AAJ0H657_9PEZI</name>
<comment type="caution">
    <text evidence="1">The sequence shown here is derived from an EMBL/GenBank/DDBJ whole genome shotgun (WGS) entry which is preliminary data.</text>
</comment>
<organism evidence="1 3">
    <name type="scientific">Lasiosphaeria hispida</name>
    <dbReference type="NCBI Taxonomy" id="260671"/>
    <lineage>
        <taxon>Eukaryota</taxon>
        <taxon>Fungi</taxon>
        <taxon>Dikarya</taxon>
        <taxon>Ascomycota</taxon>
        <taxon>Pezizomycotina</taxon>
        <taxon>Sordariomycetes</taxon>
        <taxon>Sordariomycetidae</taxon>
        <taxon>Sordariales</taxon>
        <taxon>Lasiosphaeriaceae</taxon>
        <taxon>Lasiosphaeria</taxon>
    </lineage>
</organism>
<dbReference type="PANTHER" id="PTHR36847">
    <property type="entry name" value="AMIDOLIGASE ENZYME"/>
    <property type="match status" value="1"/>
</dbReference>
<evidence type="ECO:0000313" key="3">
    <source>
        <dbReference type="Proteomes" id="UP001275084"/>
    </source>
</evidence>
<dbReference type="Proteomes" id="UP001275084">
    <property type="component" value="Unassembled WGS sequence"/>
</dbReference>
<dbReference type="AlphaFoldDB" id="A0AAJ0H657"/>
<dbReference type="EMBL" id="JAUIQD010000001">
    <property type="protein sequence ID" value="KAK3362204.1"/>
    <property type="molecule type" value="Genomic_DNA"/>
</dbReference>
<sequence length="405" mass="45580">MYLVPDVAWDVGYDSTPQDPSNLGVNTYHVQGVEVRSPPMRDCPESYQHLQDVIDMVVKNFRTRVNPTCGLHVHVGSGVKPAFDNDGDPLLRGGLGDHVGGDYAYVSRPHSLRVLKRAACLLWALDGFMCHIHPPERGFNTFCRSIRQLSNLALDNYSTGFGGNVKGPDPCPPDIPVEKESYRDTFKRLSDKRFPALRPSSLDADAITRLASAGIDPVGGGEDDLPVVNRTVMDGVHGIMQCREHRDVEFLMQSRYSRANYNFMHYQDFQNENPPSNSLLTIEFREAAGSVSPTWTTTYARICVGIFNFARNASRERFLKVISRLAQAEKAAMDGLPNKYDIISALQDMALYAPAAYLEAQLSSDPLRFWYPNRVVYNDNRAHSDEVSWTTEVEEDWEGRPAERW</sequence>